<keyword evidence="1" id="KW-1133">Transmembrane helix</keyword>
<feature type="transmembrane region" description="Helical" evidence="1">
    <location>
        <begin position="764"/>
        <end position="785"/>
    </location>
</feature>
<feature type="transmembrane region" description="Helical" evidence="1">
    <location>
        <begin position="823"/>
        <end position="844"/>
    </location>
</feature>
<feature type="transmembrane region" description="Helical" evidence="1">
    <location>
        <begin position="865"/>
        <end position="889"/>
    </location>
</feature>
<feature type="transmembrane region" description="Helical" evidence="1">
    <location>
        <begin position="379"/>
        <end position="398"/>
    </location>
</feature>
<dbReference type="AlphaFoldDB" id="A0A5E8BFQ6"/>
<dbReference type="Proteomes" id="UP000398389">
    <property type="component" value="Unassembled WGS sequence"/>
</dbReference>
<name>A0A5E8BFQ6_9ASCO</name>
<feature type="transmembrane region" description="Helical" evidence="1">
    <location>
        <begin position="573"/>
        <end position="591"/>
    </location>
</feature>
<organism evidence="2 3">
    <name type="scientific">Magnusiomyces paraingens</name>
    <dbReference type="NCBI Taxonomy" id="2606893"/>
    <lineage>
        <taxon>Eukaryota</taxon>
        <taxon>Fungi</taxon>
        <taxon>Dikarya</taxon>
        <taxon>Ascomycota</taxon>
        <taxon>Saccharomycotina</taxon>
        <taxon>Dipodascomycetes</taxon>
        <taxon>Dipodascales</taxon>
        <taxon>Dipodascaceae</taxon>
        <taxon>Magnusiomyces</taxon>
    </lineage>
</organism>
<sequence>MRLLPKGSTGALLPVLALAPAAVSLLLVCALGLRLYMSHYFISPVLRASSCDAILSSGRYLDDPSFAPKVWQPDGCALHPYDSLSASSDVLGPCFSPGDQLVFVGDSSARDIFASMLVMMDPGHYLEADKATVKKTYTVKGVNFIYYETFFYNSSLIMDNLRALVSNPSPNQSKTYVVIAGGWHFAQKIQNSTLAVESYGKNLQRLFDIVSDPAPGTIARTYFVPPTLPHFALLKQDDPLNNKQQTYSGMLKYMDRVFAHGAIFDRNKATVLYAPVFNQIGGANHLGLYSLNGTDYSDRGRFLQANILFNHMCNQRVLVEASKSSAINATRMAGTCCVHYAPISGSAWIWLAILQIIGLGAVLLLFVPATRRSVGAPSLWTVPLLTVLVSTLAATYVFFSERSQIFSKQTLFYDQEKLYTLAQISIFVGILSLRRTDTLGFSNLQLGAPLVHELKGLCLTALIIIETCGYDRVPESFTGELLARVFFTCYAAAEVYSYTGKYTGLAAAQIRYKNRPQGFWSALVAATPLRYLVMTLLHLFLLPALIAIALGTPGKAPSAFDALARLAPISAKLLFWSLFVALAVPAVYATTSAVVRAGASSQVAIATQFAVLLGLGTLGFIFRHIVVSGAPTKASTDYPRAMILTLGNITHHQYHSVLEDYWVLFVAVMAAWSPVAQDLTRSANGLPTTPPDSPKKPSRVSPPAWSLALVIFPLLALADYLAIALPFKLTNLNSSTYIKSFSDYSTSFYARHLTYRGASYTPTVHATLCLLGLAVYVLLRLRIIALGTTRPPPYMRVYVMVSSAAYELAVLRTHVIVVTATGASALLSLIPTGSLAPISVLGPITTPATIMDRVGAIPGLAAIRFVSWINIVLVWGAAFALSKACAVGWDMLLQTEYYGTRSESEYIELEELKSNEE</sequence>
<dbReference type="OrthoDB" id="1932925at2759"/>
<evidence type="ECO:0008006" key="4">
    <source>
        <dbReference type="Google" id="ProtNLM"/>
    </source>
</evidence>
<feature type="transmembrane region" description="Helical" evidence="1">
    <location>
        <begin position="603"/>
        <end position="622"/>
    </location>
</feature>
<keyword evidence="1" id="KW-0812">Transmembrane</keyword>
<dbReference type="RefSeq" id="XP_031852990.1">
    <property type="nucleotide sequence ID" value="XM_031997099.1"/>
</dbReference>
<feature type="transmembrane region" description="Helical" evidence="1">
    <location>
        <begin position="704"/>
        <end position="727"/>
    </location>
</feature>
<evidence type="ECO:0000313" key="3">
    <source>
        <dbReference type="Proteomes" id="UP000398389"/>
    </source>
</evidence>
<gene>
    <name evidence="2" type="ORF">SAPINGB_P002380</name>
</gene>
<evidence type="ECO:0000256" key="1">
    <source>
        <dbReference type="SAM" id="Phobius"/>
    </source>
</evidence>
<keyword evidence="3" id="KW-1185">Reference proteome</keyword>
<accession>A0A5E8BFQ6</accession>
<keyword evidence="1" id="KW-0472">Membrane</keyword>
<feature type="transmembrane region" description="Helical" evidence="1">
    <location>
        <begin position="797"/>
        <end position="817"/>
    </location>
</feature>
<dbReference type="GeneID" id="43581199"/>
<evidence type="ECO:0000313" key="2">
    <source>
        <dbReference type="EMBL" id="VVT49661.1"/>
    </source>
</evidence>
<protein>
    <recommendedName>
        <fullName evidence="4">Cas1p 10 TM acyl transferase domain-containing protein</fullName>
    </recommendedName>
</protein>
<proteinExistence type="predicted"/>
<feature type="transmembrane region" description="Helical" evidence="1">
    <location>
        <begin position="347"/>
        <end position="367"/>
    </location>
</feature>
<feature type="transmembrane region" description="Helical" evidence="1">
    <location>
        <begin position="531"/>
        <end position="553"/>
    </location>
</feature>
<dbReference type="EMBL" id="CABVLU010000002">
    <property type="protein sequence ID" value="VVT49661.1"/>
    <property type="molecule type" value="Genomic_DNA"/>
</dbReference>
<reference evidence="2 3" key="1">
    <citation type="submission" date="2019-09" db="EMBL/GenBank/DDBJ databases">
        <authorList>
            <person name="Brejova B."/>
        </authorList>
    </citation>
    <scope>NUCLEOTIDE SEQUENCE [LARGE SCALE GENOMIC DNA]</scope>
</reference>